<organism evidence="2 3">
    <name type="scientific">Cytospora schulzeri</name>
    <dbReference type="NCBI Taxonomy" id="448051"/>
    <lineage>
        <taxon>Eukaryota</taxon>
        <taxon>Fungi</taxon>
        <taxon>Dikarya</taxon>
        <taxon>Ascomycota</taxon>
        <taxon>Pezizomycotina</taxon>
        <taxon>Sordariomycetes</taxon>
        <taxon>Sordariomycetidae</taxon>
        <taxon>Diaporthales</taxon>
        <taxon>Cytosporaceae</taxon>
        <taxon>Cytospora</taxon>
    </lineage>
</organism>
<name>A0A423WLZ4_9PEZI</name>
<dbReference type="GO" id="GO:0016614">
    <property type="term" value="F:oxidoreductase activity, acting on CH-OH group of donors"/>
    <property type="evidence" value="ECO:0007669"/>
    <property type="project" value="InterPro"/>
</dbReference>
<proteinExistence type="predicted"/>
<keyword evidence="3" id="KW-1185">Reference proteome</keyword>
<evidence type="ECO:0000313" key="2">
    <source>
        <dbReference type="EMBL" id="ROW04490.1"/>
    </source>
</evidence>
<dbReference type="Proteomes" id="UP000283895">
    <property type="component" value="Unassembled WGS sequence"/>
</dbReference>
<protein>
    <recommendedName>
        <fullName evidence="1">Glucose-methanol-choline oxidoreductase C-terminal domain-containing protein</fullName>
    </recommendedName>
</protein>
<dbReference type="OrthoDB" id="269227at2759"/>
<dbReference type="STRING" id="356882.A0A423WLZ4"/>
<feature type="domain" description="Glucose-methanol-choline oxidoreductase C-terminal" evidence="1">
    <location>
        <begin position="19"/>
        <end position="101"/>
    </location>
</feature>
<dbReference type="SUPFAM" id="SSF54373">
    <property type="entry name" value="FAD-linked reductases, C-terminal domain"/>
    <property type="match status" value="1"/>
</dbReference>
<dbReference type="Gene3D" id="3.50.50.60">
    <property type="entry name" value="FAD/NAD(P)-binding domain"/>
    <property type="match status" value="1"/>
</dbReference>
<dbReference type="Gene3D" id="3.30.560.10">
    <property type="entry name" value="Glucose Oxidase, domain 3"/>
    <property type="match status" value="1"/>
</dbReference>
<dbReference type="AlphaFoldDB" id="A0A423WLZ4"/>
<evidence type="ECO:0000259" key="1">
    <source>
        <dbReference type="Pfam" id="PF05199"/>
    </source>
</evidence>
<dbReference type="InterPro" id="IPR036188">
    <property type="entry name" value="FAD/NAD-bd_sf"/>
</dbReference>
<reference evidence="2 3" key="1">
    <citation type="submission" date="2015-09" db="EMBL/GenBank/DDBJ databases">
        <title>Host preference determinants of Valsa canker pathogens revealed by comparative genomics.</title>
        <authorList>
            <person name="Yin Z."/>
            <person name="Huang L."/>
        </authorList>
    </citation>
    <scope>NUCLEOTIDE SEQUENCE [LARGE SCALE GENOMIC DNA]</scope>
    <source>
        <strain evidence="2 3">03-1</strain>
    </source>
</reference>
<dbReference type="InterPro" id="IPR007867">
    <property type="entry name" value="GMC_OxRtase_C"/>
</dbReference>
<evidence type="ECO:0000313" key="3">
    <source>
        <dbReference type="Proteomes" id="UP000283895"/>
    </source>
</evidence>
<dbReference type="Pfam" id="PF05199">
    <property type="entry name" value="GMC_oxred_C"/>
    <property type="match status" value="1"/>
</dbReference>
<gene>
    <name evidence="2" type="ORF">VMCG_05036</name>
</gene>
<comment type="caution">
    <text evidence="2">The sequence shown here is derived from an EMBL/GenBank/DDBJ whole genome shotgun (WGS) entry which is preliminary data.</text>
</comment>
<sequence length="102" mass="11088">MCVVDGLSFRRLNYDPVGADMAVAPVIESNWFSSQTDVEVTIAGLKRVRQALNSSAMAPIMIGDELLPGRPDVQTDDDLASWVAQQDTSIYHAMASNKMGKT</sequence>
<dbReference type="EMBL" id="LKEA01000014">
    <property type="protein sequence ID" value="ROW04490.1"/>
    <property type="molecule type" value="Genomic_DNA"/>
</dbReference>
<accession>A0A423WLZ4</accession>